<protein>
    <recommendedName>
        <fullName evidence="5">Sequence orphan</fullName>
    </recommendedName>
</protein>
<dbReference type="Proteomes" id="UP000274822">
    <property type="component" value="Unassembled WGS sequence"/>
</dbReference>
<sequence length="471" mass="51872">MKPRITTIFLPIIAALVLAAFTSAEQICYDHPNPMNPLQREKVPCELVPADTVSRRDYNHRVHNRRDQLSYNGSDSFQITFTCRANATVCAKAKNAFQQAGTIITGVLKLSVPIIVNATFYSFCKESNDCGTANFITLGGSYPARTMVILDDDGLNRYYPQALVKQLNLKSHPTYGPYDITSVFNADAPFFFEEDGTITAVQSDFLFVILHEFMHGLGFYSNWNDYINQVPQALTPDVTPLDTRDPSQFIDLLASVTFSGFYESVFDRYMVLLPSLTPTTQLTRTLNGFAGGIGAKFSGYDTFFTQFIASPQYQTAVSMFKTSITSYDLGFMPTNGSTLADVFVLETSLNPFAEGSSISHADYKTYTNTSDFLMRYMEDRGVTIRDAVNRGGGGPIGPKLIRVLETLGYATISQPNPDRNTGTFTGTNASTTSSGNTAARPGGPGRLWAVVVAAVVVLVFGEKMRDFVRDF</sequence>
<gene>
    <name evidence="3" type="ORF">BC938DRAFT_479770</name>
</gene>
<feature type="chain" id="PRO_5019303236" description="Sequence orphan" evidence="2">
    <location>
        <begin position="25"/>
        <end position="471"/>
    </location>
</feature>
<name>A0A433QK67_9FUNG</name>
<evidence type="ECO:0008006" key="5">
    <source>
        <dbReference type="Google" id="ProtNLM"/>
    </source>
</evidence>
<evidence type="ECO:0000313" key="4">
    <source>
        <dbReference type="Proteomes" id="UP000274822"/>
    </source>
</evidence>
<organism evidence="3 4">
    <name type="scientific">Jimgerdemannia flammicorona</name>
    <dbReference type="NCBI Taxonomy" id="994334"/>
    <lineage>
        <taxon>Eukaryota</taxon>
        <taxon>Fungi</taxon>
        <taxon>Fungi incertae sedis</taxon>
        <taxon>Mucoromycota</taxon>
        <taxon>Mucoromycotina</taxon>
        <taxon>Endogonomycetes</taxon>
        <taxon>Endogonales</taxon>
        <taxon>Endogonaceae</taxon>
        <taxon>Jimgerdemannia</taxon>
    </lineage>
</organism>
<evidence type="ECO:0000256" key="1">
    <source>
        <dbReference type="SAM" id="MobiDB-lite"/>
    </source>
</evidence>
<feature type="signal peptide" evidence="2">
    <location>
        <begin position="1"/>
        <end position="24"/>
    </location>
</feature>
<accession>A0A433QK67</accession>
<evidence type="ECO:0000256" key="2">
    <source>
        <dbReference type="SAM" id="SignalP"/>
    </source>
</evidence>
<proteinExistence type="predicted"/>
<reference evidence="3 4" key="1">
    <citation type="journal article" date="2018" name="New Phytol.">
        <title>Phylogenomics of Endogonaceae and evolution of mycorrhizas within Mucoromycota.</title>
        <authorList>
            <person name="Chang Y."/>
            <person name="Desiro A."/>
            <person name="Na H."/>
            <person name="Sandor L."/>
            <person name="Lipzen A."/>
            <person name="Clum A."/>
            <person name="Barry K."/>
            <person name="Grigoriev I.V."/>
            <person name="Martin F.M."/>
            <person name="Stajich J.E."/>
            <person name="Smith M.E."/>
            <person name="Bonito G."/>
            <person name="Spatafora J.W."/>
        </authorList>
    </citation>
    <scope>NUCLEOTIDE SEQUENCE [LARGE SCALE GENOMIC DNA]</scope>
    <source>
        <strain evidence="3 4">AD002</strain>
    </source>
</reference>
<dbReference type="EMBL" id="RBNJ01004195">
    <property type="protein sequence ID" value="RUS30172.1"/>
    <property type="molecule type" value="Genomic_DNA"/>
</dbReference>
<evidence type="ECO:0000313" key="3">
    <source>
        <dbReference type="EMBL" id="RUS30172.1"/>
    </source>
</evidence>
<feature type="region of interest" description="Disordered" evidence="1">
    <location>
        <begin position="415"/>
        <end position="440"/>
    </location>
</feature>
<keyword evidence="4" id="KW-1185">Reference proteome</keyword>
<dbReference type="AlphaFoldDB" id="A0A433QK67"/>
<feature type="compositionally biased region" description="Low complexity" evidence="1">
    <location>
        <begin position="420"/>
        <end position="439"/>
    </location>
</feature>
<comment type="caution">
    <text evidence="3">The sequence shown here is derived from an EMBL/GenBank/DDBJ whole genome shotgun (WGS) entry which is preliminary data.</text>
</comment>
<keyword evidence="2" id="KW-0732">Signal</keyword>